<protein>
    <submittedName>
        <fullName evidence="2">Uncharacterized protein</fullName>
    </submittedName>
</protein>
<dbReference type="EMBL" id="JAFJZO010000002">
    <property type="protein sequence ID" value="KAG5512090.1"/>
    <property type="molecule type" value="Genomic_DNA"/>
</dbReference>
<dbReference type="AlphaFoldDB" id="A0A836LM64"/>
<evidence type="ECO:0000256" key="1">
    <source>
        <dbReference type="SAM" id="MobiDB-lite"/>
    </source>
</evidence>
<dbReference type="GeneID" id="94293568"/>
<dbReference type="Proteomes" id="UP000674318">
    <property type="component" value="Chromosome 2"/>
</dbReference>
<name>A0A836LM64_9TRYP</name>
<feature type="region of interest" description="Disordered" evidence="1">
    <location>
        <begin position="77"/>
        <end position="97"/>
    </location>
</feature>
<sequence length="1117" mass="120945">MKRLASPKSTNAHLHVRTARLRRCLSITRVTYPEIDVCVTLFRSLSTSHRPASDVTTTQQQREAAWRHFAKASRQFNKSVHERSRSTRHVEGTTTSTVSAESALVSSVLPPDDDCDEALMAMTPHIALHVSTAASNAALMCKLGVIERVEYQVAAKGSAVKEAMSSTANQEDATRDASALLNHTDSLLRVCQTGIQAQVSSFVILRHLWGPFHATPAVSQSSLGTSVGQGDEDPLFAPTMEWAVSLPGSIRALLLTHELQRLRRRQRYASRRGHTDPALATETSFYNSDKAPAYSLGEMWAQTARESRAVVLCCCAPWLLRHSTHSNPSTGGRDEASMPLCGTLYSPLERQMLEAGLQICEACHAEDVAQALMTVFIRDVDRVARDISSRSAHSSGQAEEAALVVWYTNEATSLYESAMMAAGTPRTQAVEATAFPLSTGSYGFPLAYSYLIHRGVTMATLSEVTPVNDDSKDVSTPAEPVSPSLSAGRSWSSFVTQHPRSAIRLVAALSGSVGANADHFDVVLQLYLRLVEETDVGYDAESVDDTRVALCAVLDSLARVQLKADTYLSFLEDVHRRTLVNSASDVTQHPDVLASCLRVCSVAGASSRAVALFNRLCEPSSRTIAAEERNMMAALLSTPGAPSTLQRLLSFLHTKLPVTADTVHVAAARALMSSTERVSSCESASVFSFFDILELTVAAQHHVTAHTAASVSDRTFFLRVLAFLGGLHERRYDGSAECESLSAPEAAAVLRQWIASAARHQADRASWACALPPVTVGVLQELALELRRAAQTDGPSSSDVHPAAPGSPLLALVEEVLQEAAVGLPTSVRAIRSLDADALKGYDTLYCLPASLQCQPQPREWPLEKQRRFVDDAFRLLRCPDEGTSGEASCIRYQDWAVLHDLHLRKTRAIAYEPLADAWVNAESKRGKRTPASESTPSCTSRCVVSECPTVCVFTPLAEVHWWLLRDLDPPAHAPFMKVACLAESLGVVVPSVLGRPTHTWSKGAAVVESDARRRRTNAVTYWLQRWVDSVEAGRPGSLDSVFRLSVVRMLEHSASSVFAADASTDAAAQDEGSGTPPNSSEKPSTFFSPGSAPASVKRSGLETIFVHGPSSLVYRA</sequence>
<feature type="compositionally biased region" description="Basic and acidic residues" evidence="1">
    <location>
        <begin position="79"/>
        <end position="91"/>
    </location>
</feature>
<comment type="caution">
    <text evidence="2">The sequence shown here is derived from an EMBL/GenBank/DDBJ whole genome shotgun (WGS) entry which is preliminary data.</text>
</comment>
<proteinExistence type="predicted"/>
<feature type="compositionally biased region" description="Low complexity" evidence="1">
    <location>
        <begin position="1062"/>
        <end position="1071"/>
    </location>
</feature>
<dbReference type="KEGG" id="phet:94293568"/>
<organism evidence="2 3">
    <name type="scientific">Porcisia hertigi</name>
    <dbReference type="NCBI Taxonomy" id="2761500"/>
    <lineage>
        <taxon>Eukaryota</taxon>
        <taxon>Discoba</taxon>
        <taxon>Euglenozoa</taxon>
        <taxon>Kinetoplastea</taxon>
        <taxon>Metakinetoplastina</taxon>
        <taxon>Trypanosomatida</taxon>
        <taxon>Trypanosomatidae</taxon>
        <taxon>Leishmaniinae</taxon>
        <taxon>Porcisia</taxon>
    </lineage>
</organism>
<reference evidence="2 3" key="1">
    <citation type="submission" date="2021-02" db="EMBL/GenBank/DDBJ databases">
        <title>Porcisia hertigi Genome sequencing and assembly.</title>
        <authorList>
            <person name="Almutairi H."/>
            <person name="Gatherer D."/>
        </authorList>
    </citation>
    <scope>NUCLEOTIDE SEQUENCE [LARGE SCALE GENOMIC DNA]</scope>
    <source>
        <strain evidence="2 3">C119</strain>
    </source>
</reference>
<keyword evidence="3" id="KW-1185">Reference proteome</keyword>
<feature type="compositionally biased region" description="Polar residues" evidence="1">
    <location>
        <begin position="1076"/>
        <end position="1089"/>
    </location>
</feature>
<evidence type="ECO:0000313" key="2">
    <source>
        <dbReference type="EMBL" id="KAG5512090.1"/>
    </source>
</evidence>
<evidence type="ECO:0000313" key="3">
    <source>
        <dbReference type="Proteomes" id="UP000674318"/>
    </source>
</evidence>
<accession>A0A836LM64</accession>
<dbReference type="OrthoDB" id="265496at2759"/>
<feature type="region of interest" description="Disordered" evidence="1">
    <location>
        <begin position="1062"/>
        <end position="1097"/>
    </location>
</feature>
<dbReference type="RefSeq" id="XP_067759923.1">
    <property type="nucleotide sequence ID" value="XM_067903491.1"/>
</dbReference>
<gene>
    <name evidence="2" type="ORF">JKF63_07554</name>
</gene>